<evidence type="ECO:0000313" key="2">
    <source>
        <dbReference type="EMBL" id="KER26100.1"/>
    </source>
</evidence>
<proteinExistence type="predicted"/>
<organism evidence="2 3">
    <name type="scientific">Opisthorchis viverrini</name>
    <name type="common">Southeast Asian liver fluke</name>
    <dbReference type="NCBI Taxonomy" id="6198"/>
    <lineage>
        <taxon>Eukaryota</taxon>
        <taxon>Metazoa</taxon>
        <taxon>Spiralia</taxon>
        <taxon>Lophotrochozoa</taxon>
        <taxon>Platyhelminthes</taxon>
        <taxon>Trematoda</taxon>
        <taxon>Digenea</taxon>
        <taxon>Opisthorchiida</taxon>
        <taxon>Opisthorchiata</taxon>
        <taxon>Opisthorchiidae</taxon>
        <taxon>Opisthorchis</taxon>
    </lineage>
</organism>
<dbReference type="RefSeq" id="XP_009170147.1">
    <property type="nucleotide sequence ID" value="XM_009171883.1"/>
</dbReference>
<protein>
    <submittedName>
        <fullName evidence="2">Uncharacterized protein</fullName>
    </submittedName>
</protein>
<evidence type="ECO:0000256" key="1">
    <source>
        <dbReference type="SAM" id="MobiDB-lite"/>
    </source>
</evidence>
<dbReference type="KEGG" id="ovi:T265_06580"/>
<dbReference type="EMBL" id="KL596756">
    <property type="protein sequence ID" value="KER26100.1"/>
    <property type="molecule type" value="Genomic_DNA"/>
</dbReference>
<sequence length="185" mass="20942">MPSSKVTWASANGDTGQRSNQWNHPTEQLIATKGHPSRAARCDKDHNQLEPVKNCRAGFPLGWLHRSTKPEQSQGRDLGRLAEESQCSSRSTCDQEIHSKAARGPYVVTAPRIRQPMHQNDTLMIITPIRFAWIAWIKDYGGERVHVTKIEIAPNLIPTRNWKTTDGVEWKQSDMIHVIQIVECA</sequence>
<feature type="region of interest" description="Disordered" evidence="1">
    <location>
        <begin position="1"/>
        <end position="24"/>
    </location>
</feature>
<dbReference type="AlphaFoldDB" id="A0A074ZRX6"/>
<feature type="region of interest" description="Disordered" evidence="1">
    <location>
        <begin position="65"/>
        <end position="95"/>
    </location>
</feature>
<dbReference type="CTD" id="20320759"/>
<accession>A0A074ZRX6</accession>
<keyword evidence="3" id="KW-1185">Reference proteome</keyword>
<evidence type="ECO:0000313" key="3">
    <source>
        <dbReference type="Proteomes" id="UP000054324"/>
    </source>
</evidence>
<dbReference type="Proteomes" id="UP000054324">
    <property type="component" value="Unassembled WGS sequence"/>
</dbReference>
<dbReference type="GeneID" id="20320759"/>
<reference evidence="2 3" key="1">
    <citation type="submission" date="2013-11" db="EMBL/GenBank/DDBJ databases">
        <title>Opisthorchis viverrini - life in the bile duct.</title>
        <authorList>
            <person name="Young N.D."/>
            <person name="Nagarajan N."/>
            <person name="Lin S.J."/>
            <person name="Korhonen P.K."/>
            <person name="Jex A.R."/>
            <person name="Hall R.S."/>
            <person name="Safavi-Hemami H."/>
            <person name="Kaewkong W."/>
            <person name="Bertrand D."/>
            <person name="Gao S."/>
            <person name="Seet Q."/>
            <person name="Wongkham S."/>
            <person name="Teh B.T."/>
            <person name="Wongkham C."/>
            <person name="Intapan P.M."/>
            <person name="Maleewong W."/>
            <person name="Yang X."/>
            <person name="Hu M."/>
            <person name="Wang Z."/>
            <person name="Hofmann A."/>
            <person name="Sternberg P.W."/>
            <person name="Tan P."/>
            <person name="Wang J."/>
            <person name="Gasser R.B."/>
        </authorList>
    </citation>
    <scope>NUCLEOTIDE SEQUENCE [LARGE SCALE GENOMIC DNA]</scope>
</reference>
<gene>
    <name evidence="2" type="ORF">T265_06580</name>
</gene>
<name>A0A074ZRX6_OPIVI</name>